<dbReference type="GO" id="GO:0022857">
    <property type="term" value="F:transmembrane transporter activity"/>
    <property type="evidence" value="ECO:0007669"/>
    <property type="project" value="InterPro"/>
</dbReference>
<feature type="non-terminal residue" evidence="7">
    <location>
        <position position="1"/>
    </location>
</feature>
<dbReference type="GO" id="GO:0016020">
    <property type="term" value="C:membrane"/>
    <property type="evidence" value="ECO:0007669"/>
    <property type="project" value="UniProtKB-SubCell"/>
</dbReference>
<dbReference type="InterPro" id="IPR002293">
    <property type="entry name" value="AA/rel_permease1"/>
</dbReference>
<dbReference type="EMBL" id="CAJNON010003401">
    <property type="protein sequence ID" value="CAF1523679.1"/>
    <property type="molecule type" value="Genomic_DNA"/>
</dbReference>
<evidence type="ECO:0000313" key="8">
    <source>
        <dbReference type="Proteomes" id="UP000663891"/>
    </source>
</evidence>
<dbReference type="Pfam" id="PF13520">
    <property type="entry name" value="AA_permease_2"/>
    <property type="match status" value="1"/>
</dbReference>
<accession>A0A815V243</accession>
<organism evidence="7 8">
    <name type="scientific">Adineta steineri</name>
    <dbReference type="NCBI Taxonomy" id="433720"/>
    <lineage>
        <taxon>Eukaryota</taxon>
        <taxon>Metazoa</taxon>
        <taxon>Spiralia</taxon>
        <taxon>Gnathifera</taxon>
        <taxon>Rotifera</taxon>
        <taxon>Eurotatoria</taxon>
        <taxon>Bdelloidea</taxon>
        <taxon>Adinetida</taxon>
        <taxon>Adinetidae</taxon>
        <taxon>Adineta</taxon>
    </lineage>
</organism>
<dbReference type="AlphaFoldDB" id="A0A815V243"/>
<comment type="caution">
    <text evidence="7">The sequence shown here is derived from an EMBL/GenBank/DDBJ whole genome shotgun (WGS) entry which is preliminary data.</text>
</comment>
<dbReference type="PANTHER" id="PTHR45649">
    <property type="entry name" value="AMINO-ACID PERMEASE BAT1"/>
    <property type="match status" value="1"/>
</dbReference>
<evidence type="ECO:0000256" key="3">
    <source>
        <dbReference type="ARBA" id="ARBA00022692"/>
    </source>
</evidence>
<protein>
    <submittedName>
        <fullName evidence="7">Uncharacterized protein</fullName>
    </submittedName>
</protein>
<evidence type="ECO:0000256" key="6">
    <source>
        <dbReference type="SAM" id="Phobius"/>
    </source>
</evidence>
<gene>
    <name evidence="7" type="ORF">VCS650_LOCUS43394</name>
</gene>
<dbReference type="PANTHER" id="PTHR45649:SF26">
    <property type="entry name" value="OS04G0435100 PROTEIN"/>
    <property type="match status" value="1"/>
</dbReference>
<evidence type="ECO:0000256" key="4">
    <source>
        <dbReference type="ARBA" id="ARBA00022989"/>
    </source>
</evidence>
<sequence>SLPLLSVDEYGVEVDISVAIWSWIIGSFFTVLVGCSLAEICSVYPSAGSVYHWAGQLVPARNAPLASFICGWFNFIGNSAGK</sequence>
<keyword evidence="5 6" id="KW-0472">Membrane</keyword>
<comment type="subcellular location">
    <subcellularLocation>
        <location evidence="1">Membrane</location>
        <topology evidence="1">Multi-pass membrane protein</topology>
    </subcellularLocation>
</comment>
<evidence type="ECO:0000256" key="2">
    <source>
        <dbReference type="ARBA" id="ARBA00022448"/>
    </source>
</evidence>
<keyword evidence="2" id="KW-0813">Transport</keyword>
<keyword evidence="3 6" id="KW-0812">Transmembrane</keyword>
<reference evidence="7" key="1">
    <citation type="submission" date="2021-02" db="EMBL/GenBank/DDBJ databases">
        <authorList>
            <person name="Nowell W R."/>
        </authorList>
    </citation>
    <scope>NUCLEOTIDE SEQUENCE</scope>
</reference>
<name>A0A815V243_9BILA</name>
<keyword evidence="4 6" id="KW-1133">Transmembrane helix</keyword>
<dbReference type="Proteomes" id="UP000663891">
    <property type="component" value="Unassembled WGS sequence"/>
</dbReference>
<dbReference type="OrthoDB" id="10054429at2759"/>
<evidence type="ECO:0000256" key="5">
    <source>
        <dbReference type="ARBA" id="ARBA00023136"/>
    </source>
</evidence>
<proteinExistence type="predicted"/>
<dbReference type="Gene3D" id="1.20.1740.10">
    <property type="entry name" value="Amino acid/polyamine transporter I"/>
    <property type="match status" value="1"/>
</dbReference>
<evidence type="ECO:0000313" key="7">
    <source>
        <dbReference type="EMBL" id="CAF1523679.1"/>
    </source>
</evidence>
<feature type="transmembrane region" description="Helical" evidence="6">
    <location>
        <begin position="20"/>
        <end position="44"/>
    </location>
</feature>
<evidence type="ECO:0000256" key="1">
    <source>
        <dbReference type="ARBA" id="ARBA00004141"/>
    </source>
</evidence>